<name>A0A1I0ID40_9FIRM</name>
<accession>A0A1I0ID40</accession>
<sequence length="39" mass="4731">MTLRLCAARWKQRSGSQIPRESEVLFYIIRKVFLNFQMI</sequence>
<evidence type="ECO:0000313" key="2">
    <source>
        <dbReference type="Proteomes" id="UP000199820"/>
    </source>
</evidence>
<organism evidence="1 2">
    <name type="scientific">[Clostridium] aminophilum</name>
    <dbReference type="NCBI Taxonomy" id="1526"/>
    <lineage>
        <taxon>Bacteria</taxon>
        <taxon>Bacillati</taxon>
        <taxon>Bacillota</taxon>
        <taxon>Clostridia</taxon>
        <taxon>Lachnospirales</taxon>
        <taxon>Lachnospiraceae</taxon>
    </lineage>
</organism>
<proteinExistence type="predicted"/>
<dbReference type="Proteomes" id="UP000199820">
    <property type="component" value="Unassembled WGS sequence"/>
</dbReference>
<dbReference type="EMBL" id="FOIL01000075">
    <property type="protein sequence ID" value="SET93860.1"/>
    <property type="molecule type" value="Genomic_DNA"/>
</dbReference>
<dbReference type="AlphaFoldDB" id="A0A1I0ID40"/>
<gene>
    <name evidence="1" type="ORF">SAMN04487771_10753</name>
</gene>
<protein>
    <submittedName>
        <fullName evidence="1">Uncharacterized protein</fullName>
    </submittedName>
</protein>
<reference evidence="1 2" key="1">
    <citation type="submission" date="2016-10" db="EMBL/GenBank/DDBJ databases">
        <authorList>
            <person name="de Groot N.N."/>
        </authorList>
    </citation>
    <scope>NUCLEOTIDE SEQUENCE [LARGE SCALE GENOMIC DNA]</scope>
    <source>
        <strain evidence="1 2">KH1P1</strain>
    </source>
</reference>
<evidence type="ECO:0000313" key="1">
    <source>
        <dbReference type="EMBL" id="SET93860.1"/>
    </source>
</evidence>
<keyword evidence="2" id="KW-1185">Reference proteome</keyword>